<name>A0A0G0U7J7_9BACT</name>
<dbReference type="PANTHER" id="PTHR33933">
    <property type="entry name" value="NUCLEOTIDYLTRANSFERASE"/>
    <property type="match status" value="1"/>
</dbReference>
<evidence type="ECO:0000313" key="2">
    <source>
        <dbReference type="EMBL" id="KKR83166.1"/>
    </source>
</evidence>
<comment type="caution">
    <text evidence="2">The sequence shown here is derived from an EMBL/GenBank/DDBJ whole genome shotgun (WGS) entry which is preliminary data.</text>
</comment>
<reference evidence="2 3" key="1">
    <citation type="journal article" date="2015" name="Nature">
        <title>rRNA introns, odd ribosomes, and small enigmatic genomes across a large radiation of phyla.</title>
        <authorList>
            <person name="Brown C.T."/>
            <person name="Hug L.A."/>
            <person name="Thomas B.C."/>
            <person name="Sharon I."/>
            <person name="Castelle C.J."/>
            <person name="Singh A."/>
            <person name="Wilkins M.J."/>
            <person name="Williams K.H."/>
            <person name="Banfield J.F."/>
        </authorList>
    </citation>
    <scope>NUCLEOTIDE SEQUENCE [LARGE SCALE GENOMIC DNA]</scope>
</reference>
<evidence type="ECO:0000259" key="1">
    <source>
        <dbReference type="Pfam" id="PF01909"/>
    </source>
</evidence>
<dbReference type="Pfam" id="PF01909">
    <property type="entry name" value="NTP_transf_2"/>
    <property type="match status" value="1"/>
</dbReference>
<protein>
    <submittedName>
        <fullName evidence="2">Polymerase, beta domain protein region protein</fullName>
    </submittedName>
</protein>
<dbReference type="InterPro" id="IPR002934">
    <property type="entry name" value="Polymerase_NTP_transf_dom"/>
</dbReference>
<evidence type="ECO:0000313" key="3">
    <source>
        <dbReference type="Proteomes" id="UP000034601"/>
    </source>
</evidence>
<accession>A0A0G0U7J7</accession>
<dbReference type="InterPro" id="IPR043519">
    <property type="entry name" value="NT_sf"/>
</dbReference>
<sequence length="105" mass="12119">MTQVQIQDQIDSIKNQLIEKYKPQKIFLFGSSVTGKMTEDSDLDFLIIKDDKKDPYNRIVEVYHLIEKDIAADFLVYTPQEFSERLKLGDPFVTSIPSEGKVLYG</sequence>
<dbReference type="GO" id="GO:0016779">
    <property type="term" value="F:nucleotidyltransferase activity"/>
    <property type="evidence" value="ECO:0007669"/>
    <property type="project" value="InterPro"/>
</dbReference>
<dbReference type="PANTHER" id="PTHR33933:SF1">
    <property type="entry name" value="PROTEIN ADENYLYLTRANSFERASE MNTA-RELATED"/>
    <property type="match status" value="1"/>
</dbReference>
<dbReference type="Gene3D" id="3.30.460.10">
    <property type="entry name" value="Beta Polymerase, domain 2"/>
    <property type="match status" value="1"/>
</dbReference>
<feature type="domain" description="Polymerase nucleotidyl transferase" evidence="1">
    <location>
        <begin position="11"/>
        <end position="80"/>
    </location>
</feature>
<dbReference type="AlphaFoldDB" id="A0A0G0U7J7"/>
<gene>
    <name evidence="2" type="ORF">UU29_C0007G0036</name>
</gene>
<dbReference type="Proteomes" id="UP000034601">
    <property type="component" value="Unassembled WGS sequence"/>
</dbReference>
<dbReference type="InterPro" id="IPR052548">
    <property type="entry name" value="Type_VII_TA_antitoxin"/>
</dbReference>
<dbReference type="CDD" id="cd05403">
    <property type="entry name" value="NT_KNTase_like"/>
    <property type="match status" value="1"/>
</dbReference>
<organism evidence="2 3">
    <name type="scientific">Candidatus Daviesbacteria bacterium GW2011_GWA2_40_9</name>
    <dbReference type="NCBI Taxonomy" id="1618424"/>
    <lineage>
        <taxon>Bacteria</taxon>
        <taxon>Candidatus Daviesiibacteriota</taxon>
    </lineage>
</organism>
<dbReference type="SUPFAM" id="SSF81301">
    <property type="entry name" value="Nucleotidyltransferase"/>
    <property type="match status" value="1"/>
</dbReference>
<proteinExistence type="predicted"/>
<dbReference type="EMBL" id="LCAB01000007">
    <property type="protein sequence ID" value="KKR83166.1"/>
    <property type="molecule type" value="Genomic_DNA"/>
</dbReference>